<dbReference type="AlphaFoldDB" id="A0AAW5P910"/>
<dbReference type="EMBL" id="JANTZM010000007">
    <property type="protein sequence ID" value="MCS4157696.1"/>
    <property type="molecule type" value="Genomic_DNA"/>
</dbReference>
<dbReference type="Proteomes" id="UP001155110">
    <property type="component" value="Unassembled WGS sequence"/>
</dbReference>
<protein>
    <submittedName>
        <fullName evidence="2">Uncharacterized protein</fullName>
    </submittedName>
</protein>
<sequence length="319" mass="36173">MWTPYRHLPYYAAEQSRGRANTRQRLRQEALRHARAICDRSVPSRFRPDGEEFSAGELETPIGIGSFSRQVESFVELPRSRSREALDEFLLLYFQRGFGLKGAVERAWRDYQSIGDEVIQLGLLDVLDYASFFWNFSGADPEAVQTYASACFRDGGPLRSVLAGSRSLTDARVDWGAVRGFQAGKELKRMAMINTRLSQQLSRELMQEDGIGDTRRYKNIASFQRTTMIVTQAAQEIGTNEEEAIELGEFFEDMWDEIDQDIDDYRALESTEVSPEDLQAENDEVLDADDTPSEELPEASAPDSLPEEGTENDTDSRAY</sequence>
<reference evidence="2" key="1">
    <citation type="submission" date="2022-08" db="EMBL/GenBank/DDBJ databases">
        <title>Genomic Encyclopedia of Type Strains, Phase V (KMG-V): Genome sequencing to study the core and pangenomes of soil and plant-associated prokaryotes.</title>
        <authorList>
            <person name="Whitman W."/>
        </authorList>
    </citation>
    <scope>NUCLEOTIDE SEQUENCE</scope>
    <source>
        <strain evidence="2">SP3002</strain>
    </source>
</reference>
<accession>A0AAW5P910</accession>
<feature type="compositionally biased region" description="Acidic residues" evidence="1">
    <location>
        <begin position="274"/>
        <end position="297"/>
    </location>
</feature>
<evidence type="ECO:0000313" key="2">
    <source>
        <dbReference type="EMBL" id="MCS4157696.1"/>
    </source>
</evidence>
<organism evidence="2 3">
    <name type="scientific">Salinibacter ruber</name>
    <dbReference type="NCBI Taxonomy" id="146919"/>
    <lineage>
        <taxon>Bacteria</taxon>
        <taxon>Pseudomonadati</taxon>
        <taxon>Rhodothermota</taxon>
        <taxon>Rhodothermia</taxon>
        <taxon>Rhodothermales</taxon>
        <taxon>Salinibacteraceae</taxon>
        <taxon>Salinibacter</taxon>
    </lineage>
</organism>
<evidence type="ECO:0000256" key="1">
    <source>
        <dbReference type="SAM" id="MobiDB-lite"/>
    </source>
</evidence>
<dbReference type="RefSeq" id="WP_259258213.1">
    <property type="nucleotide sequence ID" value="NZ_JANTZM010000007.1"/>
</dbReference>
<evidence type="ECO:0000313" key="3">
    <source>
        <dbReference type="Proteomes" id="UP001155110"/>
    </source>
</evidence>
<comment type="caution">
    <text evidence="2">The sequence shown here is derived from an EMBL/GenBank/DDBJ whole genome shotgun (WGS) entry which is preliminary data.</text>
</comment>
<name>A0AAW5P910_9BACT</name>
<proteinExistence type="predicted"/>
<gene>
    <name evidence="2" type="ORF">GGP99_001660</name>
</gene>
<feature type="region of interest" description="Disordered" evidence="1">
    <location>
        <begin position="269"/>
        <end position="319"/>
    </location>
</feature>